<dbReference type="AlphaFoldDB" id="A0AAV3GKU6"/>
<protein>
    <submittedName>
        <fullName evidence="1">Uncharacterized protein</fullName>
    </submittedName>
</protein>
<gene>
    <name evidence="1" type="ORF">HMPREF1336_01567</name>
</gene>
<dbReference type="EMBL" id="ALZR01000048">
    <property type="protein sequence ID" value="EJV17063.1"/>
    <property type="molecule type" value="Genomic_DNA"/>
</dbReference>
<evidence type="ECO:0000313" key="1">
    <source>
        <dbReference type="EMBL" id="EJV17063.1"/>
    </source>
</evidence>
<organism evidence="1 2">
    <name type="scientific">Enterococcus faecalis ERV63</name>
    <dbReference type="NCBI Taxonomy" id="1134793"/>
    <lineage>
        <taxon>Bacteria</taxon>
        <taxon>Bacillati</taxon>
        <taxon>Bacillota</taxon>
        <taxon>Bacilli</taxon>
        <taxon>Lactobacillales</taxon>
        <taxon>Enterococcaceae</taxon>
        <taxon>Enterococcus</taxon>
    </lineage>
</organism>
<accession>A0AAV3GKU6</accession>
<evidence type="ECO:0000313" key="2">
    <source>
        <dbReference type="Proteomes" id="UP000004117"/>
    </source>
</evidence>
<comment type="caution">
    <text evidence="1">The sequence shown here is derived from an EMBL/GenBank/DDBJ whole genome shotgun (WGS) entry which is preliminary data.</text>
</comment>
<sequence>MRPSKIEGLFLCSKRKAGFMNKCKMDKYEDGKDIPNTARIIQYAHIGKVSLEFLIYGI</sequence>
<name>A0AAV3GKU6_ENTFL</name>
<reference evidence="1 2" key="1">
    <citation type="submission" date="2012-04" db="EMBL/GenBank/DDBJ databases">
        <authorList>
            <person name="Weinstock G."/>
            <person name="Sodergren E."/>
            <person name="Lobos E.A."/>
            <person name="Fulton L."/>
            <person name="Fulton R."/>
            <person name="Courtney L."/>
            <person name="Fronick C."/>
            <person name="O'Laughlin M."/>
            <person name="Godfrey J."/>
            <person name="Wilson R.M."/>
            <person name="Miner T."/>
            <person name="Farmer C."/>
            <person name="Delehaunty K."/>
            <person name="Cordes M."/>
            <person name="Minx P."/>
            <person name="Tomlinson C."/>
            <person name="Chen J."/>
            <person name="Wollam A."/>
            <person name="Pepin K.H."/>
            <person name="Bhonagiri V."/>
            <person name="Zhang X."/>
            <person name="Suruliraj S."/>
            <person name="Warren W."/>
            <person name="Mitreva M."/>
            <person name="Mardis E.R."/>
            <person name="Wilson R.K."/>
        </authorList>
    </citation>
    <scope>NUCLEOTIDE SEQUENCE [LARGE SCALE GENOMIC DNA]</scope>
    <source>
        <strain evidence="1 2">ERV63</strain>
    </source>
</reference>
<dbReference type="Proteomes" id="UP000004117">
    <property type="component" value="Unassembled WGS sequence"/>
</dbReference>
<proteinExistence type="predicted"/>